<sequence>MFSWVVKVVPQPPDPPGKLGEEKTNAPHAKAKQVKFKEEKKQEGVDKFPKPAKVKEEEVAEENGGQAGVLTWISHSLASSLPQPAGTPRLGRANTECSNKQDDNRQGSRVLGWIAQGLASVVPQPESKCMGEIDEETTETAEVSKVPEVKTKTCIAEVTKVPEVKKKTSTAEVTKMLEVKKKPSVHVIQDLTVDAANLPHISVVEDVSVLNPEEEKGLPPRVIEWIKQGFDKVVPQPADINKDGSAKTPCTQKVPSKPPESEVLAKTSEEEKQPNVVGWLVQGFGRMLPQPVLTPGELENAGAVENGGKVR</sequence>
<dbReference type="Proteomes" id="UP001557470">
    <property type="component" value="Unassembled WGS sequence"/>
</dbReference>
<evidence type="ECO:0000256" key="1">
    <source>
        <dbReference type="SAM" id="MobiDB-lite"/>
    </source>
</evidence>
<dbReference type="AlphaFoldDB" id="A0ABD0XDJ1"/>
<accession>A0ABD0XDJ1</accession>
<organism evidence="2 3">
    <name type="scientific">Umbra pygmaea</name>
    <name type="common">Eastern mudminnow</name>
    <dbReference type="NCBI Taxonomy" id="75934"/>
    <lineage>
        <taxon>Eukaryota</taxon>
        <taxon>Metazoa</taxon>
        <taxon>Chordata</taxon>
        <taxon>Craniata</taxon>
        <taxon>Vertebrata</taxon>
        <taxon>Euteleostomi</taxon>
        <taxon>Actinopterygii</taxon>
        <taxon>Neopterygii</taxon>
        <taxon>Teleostei</taxon>
        <taxon>Protacanthopterygii</taxon>
        <taxon>Esociformes</taxon>
        <taxon>Umbridae</taxon>
        <taxon>Umbra</taxon>
    </lineage>
</organism>
<reference evidence="2 3" key="1">
    <citation type="submission" date="2024-06" db="EMBL/GenBank/DDBJ databases">
        <authorList>
            <person name="Pan Q."/>
            <person name="Wen M."/>
            <person name="Jouanno E."/>
            <person name="Zahm M."/>
            <person name="Klopp C."/>
            <person name="Cabau C."/>
            <person name="Louis A."/>
            <person name="Berthelot C."/>
            <person name="Parey E."/>
            <person name="Roest Crollius H."/>
            <person name="Montfort J."/>
            <person name="Robinson-Rechavi M."/>
            <person name="Bouchez O."/>
            <person name="Lampietro C."/>
            <person name="Lopez Roques C."/>
            <person name="Donnadieu C."/>
            <person name="Postlethwait J."/>
            <person name="Bobe J."/>
            <person name="Verreycken H."/>
            <person name="Guiguen Y."/>
        </authorList>
    </citation>
    <scope>NUCLEOTIDE SEQUENCE [LARGE SCALE GENOMIC DNA]</scope>
    <source>
        <strain evidence="2">Up_M1</strain>
        <tissue evidence="2">Testis</tissue>
    </source>
</reference>
<keyword evidence="3" id="KW-1185">Reference proteome</keyword>
<feature type="region of interest" description="Disordered" evidence="1">
    <location>
        <begin position="80"/>
        <end position="107"/>
    </location>
</feature>
<proteinExistence type="predicted"/>
<gene>
    <name evidence="2" type="ORF">UPYG_G00080180</name>
</gene>
<feature type="region of interest" description="Disordered" evidence="1">
    <location>
        <begin position="1"/>
        <end position="63"/>
    </location>
</feature>
<feature type="region of interest" description="Disordered" evidence="1">
    <location>
        <begin position="239"/>
        <end position="272"/>
    </location>
</feature>
<comment type="caution">
    <text evidence="2">The sequence shown here is derived from an EMBL/GenBank/DDBJ whole genome shotgun (WGS) entry which is preliminary data.</text>
</comment>
<evidence type="ECO:0000313" key="2">
    <source>
        <dbReference type="EMBL" id="KAL1006983.1"/>
    </source>
</evidence>
<name>A0ABD0XDJ1_UMBPY</name>
<protein>
    <submittedName>
        <fullName evidence="2">Uncharacterized protein</fullName>
    </submittedName>
</protein>
<dbReference type="EMBL" id="JAGEUA010000002">
    <property type="protein sequence ID" value="KAL1006983.1"/>
    <property type="molecule type" value="Genomic_DNA"/>
</dbReference>
<evidence type="ECO:0000313" key="3">
    <source>
        <dbReference type="Proteomes" id="UP001557470"/>
    </source>
</evidence>
<feature type="compositionally biased region" description="Basic and acidic residues" evidence="1">
    <location>
        <begin position="35"/>
        <end position="57"/>
    </location>
</feature>